<name>A0AAV3U402_9ALTE</name>
<comment type="caution">
    <text evidence="2">The sequence shown here is derived from an EMBL/GenBank/DDBJ whole genome shotgun (WGS) entry which is preliminary data.</text>
</comment>
<feature type="domain" description="Nucleotide modification associated" evidence="1">
    <location>
        <begin position="2"/>
        <end position="269"/>
    </location>
</feature>
<dbReference type="InterPro" id="IPR041135">
    <property type="entry name" value="Nmad3"/>
</dbReference>
<proteinExistence type="predicted"/>
<accession>A0AAV3U402</accession>
<dbReference type="RefSeq" id="WP_345422613.1">
    <property type="nucleotide sequence ID" value="NZ_AP031496.1"/>
</dbReference>
<evidence type="ECO:0000313" key="2">
    <source>
        <dbReference type="EMBL" id="GAA4945206.1"/>
    </source>
</evidence>
<keyword evidence="3" id="KW-1185">Reference proteome</keyword>
<dbReference type="AlphaFoldDB" id="A0AAV3U402"/>
<evidence type="ECO:0000259" key="1">
    <source>
        <dbReference type="Pfam" id="PF18754"/>
    </source>
</evidence>
<dbReference type="Proteomes" id="UP001409585">
    <property type="component" value="Unassembled WGS sequence"/>
</dbReference>
<evidence type="ECO:0000313" key="3">
    <source>
        <dbReference type="Proteomes" id="UP001409585"/>
    </source>
</evidence>
<sequence>MKIILSRKGFDSASGGVPSPILTDGSPVSLPIPDQRQKLPYIEIAHGSGKIGPMVEQLTKGKISQHQGAHLDPDLNPYSLPRAPGWRPAFGQYGAAQAHLANQGVGVGDLFLFFGLFRQAMATEQGWQWVKDTKPHHRFWGYLQVGDVIAAQQCDGVTYPWLRYHPHCQFDAPHNTLYLAADDFTLANTQASPNAKVLPGAGYFASATDDLRLTDIDAQRVSQWRLPRWFHPGKTKPALSYHNDAKRWQRKRDHTRLDAVARGQEFVLDCKHYRSAQAWALGIINKGLSEAGDHP</sequence>
<protein>
    <recommendedName>
        <fullName evidence="1">Nucleotide modification associated domain-containing protein</fullName>
    </recommendedName>
</protein>
<reference evidence="3" key="1">
    <citation type="journal article" date="2019" name="Int. J. Syst. Evol. Microbiol.">
        <title>The Global Catalogue of Microorganisms (GCM) 10K type strain sequencing project: providing services to taxonomists for standard genome sequencing and annotation.</title>
        <authorList>
            <consortium name="The Broad Institute Genomics Platform"/>
            <consortium name="The Broad Institute Genome Sequencing Center for Infectious Disease"/>
            <person name="Wu L."/>
            <person name="Ma J."/>
        </authorList>
    </citation>
    <scope>NUCLEOTIDE SEQUENCE [LARGE SCALE GENOMIC DNA]</scope>
    <source>
        <strain evidence="3">JCM 19134</strain>
    </source>
</reference>
<gene>
    <name evidence="2" type="ORF">GCM10025791_25450</name>
</gene>
<dbReference type="Pfam" id="PF18754">
    <property type="entry name" value="Nmad3"/>
    <property type="match status" value="1"/>
</dbReference>
<dbReference type="EMBL" id="BAABLX010000024">
    <property type="protein sequence ID" value="GAA4945206.1"/>
    <property type="molecule type" value="Genomic_DNA"/>
</dbReference>
<organism evidence="2 3">
    <name type="scientific">Halioxenophilus aromaticivorans</name>
    <dbReference type="NCBI Taxonomy" id="1306992"/>
    <lineage>
        <taxon>Bacteria</taxon>
        <taxon>Pseudomonadati</taxon>
        <taxon>Pseudomonadota</taxon>
        <taxon>Gammaproteobacteria</taxon>
        <taxon>Alteromonadales</taxon>
        <taxon>Alteromonadaceae</taxon>
        <taxon>Halioxenophilus</taxon>
    </lineage>
</organism>